<dbReference type="RefSeq" id="WP_209661567.1">
    <property type="nucleotide sequence ID" value="NZ_JAGGLI010000031.1"/>
</dbReference>
<protein>
    <submittedName>
        <fullName evidence="7">Glycine/D-amino acid oxidase-like deaminating enzyme/nitrite reductase/ring-hydroxylating ferredoxin subunit</fullName>
    </submittedName>
</protein>
<dbReference type="EMBL" id="JAGGLI010000031">
    <property type="protein sequence ID" value="MBP2028518.1"/>
    <property type="molecule type" value="Genomic_DNA"/>
</dbReference>
<dbReference type="InterPro" id="IPR006076">
    <property type="entry name" value="FAD-dep_OxRdtase"/>
</dbReference>
<dbReference type="SUPFAM" id="SSF51905">
    <property type="entry name" value="FAD/NAD(P)-binding domain"/>
    <property type="match status" value="1"/>
</dbReference>
<dbReference type="InterPro" id="IPR036922">
    <property type="entry name" value="Rieske_2Fe-2S_sf"/>
</dbReference>
<dbReference type="Proteomes" id="UP001314903">
    <property type="component" value="Unassembled WGS sequence"/>
</dbReference>
<evidence type="ECO:0000256" key="1">
    <source>
        <dbReference type="ARBA" id="ARBA00022714"/>
    </source>
</evidence>
<dbReference type="Gene3D" id="3.30.9.10">
    <property type="entry name" value="D-Amino Acid Oxidase, subunit A, domain 2"/>
    <property type="match status" value="1"/>
</dbReference>
<organism evidence="7 8">
    <name type="scientific">Acetoanaerobium pronyense</name>
    <dbReference type="NCBI Taxonomy" id="1482736"/>
    <lineage>
        <taxon>Bacteria</taxon>
        <taxon>Bacillati</taxon>
        <taxon>Bacillota</taxon>
        <taxon>Clostridia</taxon>
        <taxon>Peptostreptococcales</taxon>
        <taxon>Filifactoraceae</taxon>
        <taxon>Acetoanaerobium</taxon>
    </lineage>
</organism>
<evidence type="ECO:0000256" key="4">
    <source>
        <dbReference type="ARBA" id="ARBA00023014"/>
    </source>
</evidence>
<dbReference type="PRINTS" id="PR00162">
    <property type="entry name" value="RIESKE"/>
</dbReference>
<accession>A0ABS4KL49</accession>
<keyword evidence="2" id="KW-0479">Metal-binding</keyword>
<keyword evidence="5" id="KW-1015">Disulfide bond</keyword>
<evidence type="ECO:0000313" key="7">
    <source>
        <dbReference type="EMBL" id="MBP2028518.1"/>
    </source>
</evidence>
<keyword evidence="1" id="KW-0001">2Fe-2S</keyword>
<dbReference type="SUPFAM" id="SSF50022">
    <property type="entry name" value="ISP domain"/>
    <property type="match status" value="1"/>
</dbReference>
<gene>
    <name evidence="7" type="ORF">J2Z35_002344</name>
</gene>
<dbReference type="InterPro" id="IPR005805">
    <property type="entry name" value="Rieske_Fe-S_prot_C"/>
</dbReference>
<evidence type="ECO:0000259" key="6">
    <source>
        <dbReference type="PROSITE" id="PS51296"/>
    </source>
</evidence>
<keyword evidence="4" id="KW-0411">Iron-sulfur</keyword>
<sequence>MSNKTVLENSMLSLWLKDGINVELNEMDKDEKTDVLVAGAGITGITSAYLLNKQGIDVILIDKTVPLSLASGNTTAKFTFQHSLIYSHIIDTYSLDAAILYYKAQKEGMDLVKNIIKEHNIDCDFKETYACVYANDEQEMASLKKEHLAYQKMNVNNEIIYEDPYNLGYVGALRVENQFELNPVKYLSFMIDYLLKKGVKIYKNAMAIDIEGEGPYIVNMKNGYKIDSSSVIVSTGYPFFEAGSMYYARLEALRSYLTAYKIENTHPDEGMFISLDKESPFSVRFSDTDNQRYLLVGGQGHKVGQEKSELEDYKILMDFALQHFNVAETSYRWSAQDYKSVDKIPYIGEIYNDSHNVYIATGFNKWGMSNGSFAALLISSMIKNKKTHIDDIAEDPLTYDARDINHQSIYEDIFSPLRGEISSNLGSFLKANMNVAKEMIKSKLVSSNKDFSELSYNQGLVLNKDGKKLAIFRDKDGEVYVHSAVCTHMGCDLEYNDAEKTFDCPCHGSRFDSKGKVIEGPAILDLKREDFSNE</sequence>
<dbReference type="Pfam" id="PF01266">
    <property type="entry name" value="DAO"/>
    <property type="match status" value="1"/>
</dbReference>
<evidence type="ECO:0000256" key="3">
    <source>
        <dbReference type="ARBA" id="ARBA00023004"/>
    </source>
</evidence>
<name>A0ABS4KL49_9FIRM</name>
<comment type="caution">
    <text evidence="7">The sequence shown here is derived from an EMBL/GenBank/DDBJ whole genome shotgun (WGS) entry which is preliminary data.</text>
</comment>
<dbReference type="Gene3D" id="2.102.10.10">
    <property type="entry name" value="Rieske [2Fe-2S] iron-sulphur domain"/>
    <property type="match status" value="1"/>
</dbReference>
<dbReference type="InterPro" id="IPR017941">
    <property type="entry name" value="Rieske_2Fe-2S"/>
</dbReference>
<evidence type="ECO:0000313" key="8">
    <source>
        <dbReference type="Proteomes" id="UP001314903"/>
    </source>
</evidence>
<dbReference type="PANTHER" id="PTHR13847:SF274">
    <property type="entry name" value="RIESKE 2FE-2S IRON-SULFUR PROTEIN YHFW-RELATED"/>
    <property type="match status" value="1"/>
</dbReference>
<dbReference type="Gene3D" id="3.50.50.60">
    <property type="entry name" value="FAD/NAD(P)-binding domain"/>
    <property type="match status" value="1"/>
</dbReference>
<keyword evidence="8" id="KW-1185">Reference proteome</keyword>
<evidence type="ECO:0000256" key="2">
    <source>
        <dbReference type="ARBA" id="ARBA00022723"/>
    </source>
</evidence>
<reference evidence="7 8" key="1">
    <citation type="submission" date="2021-03" db="EMBL/GenBank/DDBJ databases">
        <title>Genomic Encyclopedia of Type Strains, Phase IV (KMG-IV): sequencing the most valuable type-strain genomes for metagenomic binning, comparative biology and taxonomic classification.</title>
        <authorList>
            <person name="Goeker M."/>
        </authorList>
    </citation>
    <scope>NUCLEOTIDE SEQUENCE [LARGE SCALE GENOMIC DNA]</scope>
    <source>
        <strain evidence="7 8">DSM 27512</strain>
    </source>
</reference>
<evidence type="ECO:0000256" key="5">
    <source>
        <dbReference type="ARBA" id="ARBA00023157"/>
    </source>
</evidence>
<dbReference type="InterPro" id="IPR036188">
    <property type="entry name" value="FAD/NAD-bd_sf"/>
</dbReference>
<dbReference type="PANTHER" id="PTHR13847">
    <property type="entry name" value="SARCOSINE DEHYDROGENASE-RELATED"/>
    <property type="match status" value="1"/>
</dbReference>
<dbReference type="PROSITE" id="PS51296">
    <property type="entry name" value="RIESKE"/>
    <property type="match status" value="1"/>
</dbReference>
<proteinExistence type="predicted"/>
<feature type="domain" description="Rieske" evidence="6">
    <location>
        <begin position="452"/>
        <end position="534"/>
    </location>
</feature>
<keyword evidence="3" id="KW-0408">Iron</keyword>
<dbReference type="Pfam" id="PF00355">
    <property type="entry name" value="Rieske"/>
    <property type="match status" value="1"/>
</dbReference>